<protein>
    <submittedName>
        <fullName evidence="6">Autotransporter secretion inner membrane protein TamB</fullName>
    </submittedName>
</protein>
<evidence type="ECO:0000256" key="3">
    <source>
        <dbReference type="ARBA" id="ARBA00022989"/>
    </source>
</evidence>
<accession>A0A1N7PBJ2</accession>
<feature type="domain" description="Translocation and assembly module TamB C-terminal" evidence="5">
    <location>
        <begin position="872"/>
        <end position="1206"/>
    </location>
</feature>
<dbReference type="PANTHER" id="PTHR36985:SF1">
    <property type="entry name" value="TRANSLOCATION AND ASSEMBLY MODULE SUBUNIT TAMB"/>
    <property type="match status" value="1"/>
</dbReference>
<dbReference type="AlphaFoldDB" id="A0A1N7PBJ2"/>
<dbReference type="Pfam" id="PF04357">
    <property type="entry name" value="TamB"/>
    <property type="match status" value="1"/>
</dbReference>
<dbReference type="EMBL" id="FTOE01000013">
    <property type="protein sequence ID" value="SIT07918.1"/>
    <property type="molecule type" value="Genomic_DNA"/>
</dbReference>
<dbReference type="GO" id="GO:0097347">
    <property type="term" value="C:TAM protein secretion complex"/>
    <property type="evidence" value="ECO:0007669"/>
    <property type="project" value="TreeGrafter"/>
</dbReference>
<dbReference type="Proteomes" id="UP000185999">
    <property type="component" value="Unassembled WGS sequence"/>
</dbReference>
<dbReference type="RefSeq" id="WP_054341459.1">
    <property type="nucleotide sequence ID" value="NZ_FTOE01000013.1"/>
</dbReference>
<dbReference type="OrthoDB" id="5555605at2"/>
<sequence>MRLRYKRIFLGLLALVLLLLALIVGALMYVTTTTGGLQQLVSVSQRWLPGELQIKSIEGTLHDSLTLQGVSFRNDEGLDISLQRLQLVWEPMALFDGTLHLRTLVLEHPVIILPPAEEQPVPTAPLFPLSLPDVSLPIQIKIDDLQLDQLAFQQLLANPAPAPVSEPEAQPVPVLIEYLVLQAHTEQQTLILDQLEVVAPQGQVKLSGSLLPSEQYPFKLSTEWQVIVPDAPALNGQGTLVGNIAALEITQQLSGFVDMGVSASMALIADTLKLNKLQVTQPSKKSEILLSGKVSGLQTTPLVALDGQWENLGYPLEGDAVYRSEQGNIKLTGSLDDYQLVLNSAIDGADIPVGQWTLNGGGNRSGFTAFELTGRTLEGALEAKGKVTWLPELSWQVALTGQKINPGSEWTDWPAKLDFQLRSSGLLSAQKPLQVQADLVSLSGTLRSEPVKGEASVALNGTELDIRQITLDVASAQLQASGRVGQKMDLDWALNAPTLEKLLPNALGSLTGKGTLRGPQDKLHLVARLQGQGLKFDANQIDDLDADLDIDLSGQQNSRWVLQANNLNLAEQRWKKLTLDGQGTPLQHQTALTLEQGPANLKLSLQGRWEASQWRGSLTRADLQNEMLGSWQLAQPVAIQGSSALASVKDFCWQRQPSGTGELCVDGGWSVAKGSQAELKIRQLALSLLEPFMPAGTQLDGQLLGQASFVQQPGKRPVFSATTRLVKSQVRLESEDLNIIGGDIQFNVSGRQEQIKANLQLPLLQPVGLLHADVLIDDAYQQGILKGDTRLDLSELKFISLFSPQLQAITGKLESALTLTGSIEKPMVRGSLQLVGASAELPALGVKLDVIELEIHDQPGSDNLLLSGALHSGKGALQLSGLLDPLNYSGTLNIAGERFQVMATDEISAWISPALDISVTPELIRLRGEIKIPEAKITPPKIAASATPLSSDVVILDPEGGGSDALLAPQQAMDASLRLTLGDKVEVDALGFKGRLQGSILIEDDGLRATRATGNMDVVAGEYRLYGQDLNIERGSLVFTGGPVDNPGLDLRVSRIVDDVTAGAKVSGTLNEPRLDLFSDPAMPESSLLSYLLFGRAPGAANTSTSEQELLFKAASALTMKGGNVIAEKLTDIFDVNELGLEGDSLNDTSFYIGKYLSPKLYVKYGVGLLEPTSTFLMRYRLSKRWSVESQTGTDSSGGDLIYTLEH</sequence>
<dbReference type="STRING" id="619304.SAMN05421760_113114"/>
<evidence type="ECO:0000259" key="5">
    <source>
        <dbReference type="Pfam" id="PF04357"/>
    </source>
</evidence>
<dbReference type="GO" id="GO:0009306">
    <property type="term" value="P:protein secretion"/>
    <property type="evidence" value="ECO:0007669"/>
    <property type="project" value="InterPro"/>
</dbReference>
<name>A0A1N7PBJ2_9GAMM</name>
<proteinExistence type="predicted"/>
<keyword evidence="2" id="KW-0812">Transmembrane</keyword>
<dbReference type="GO" id="GO:0005886">
    <property type="term" value="C:plasma membrane"/>
    <property type="evidence" value="ECO:0007669"/>
    <property type="project" value="InterPro"/>
</dbReference>
<evidence type="ECO:0000313" key="6">
    <source>
        <dbReference type="EMBL" id="SIT07918.1"/>
    </source>
</evidence>
<reference evidence="7" key="1">
    <citation type="submission" date="2017-01" db="EMBL/GenBank/DDBJ databases">
        <authorList>
            <person name="Varghese N."/>
            <person name="Submissions S."/>
        </authorList>
    </citation>
    <scope>NUCLEOTIDE SEQUENCE [LARGE SCALE GENOMIC DNA]</scope>
    <source>
        <strain evidence="7">DSM 22306</strain>
    </source>
</reference>
<evidence type="ECO:0000256" key="1">
    <source>
        <dbReference type="ARBA" id="ARBA00004167"/>
    </source>
</evidence>
<keyword evidence="3" id="KW-1133">Transmembrane helix</keyword>
<keyword evidence="4" id="KW-0472">Membrane</keyword>
<gene>
    <name evidence="6" type="ORF">SAMN05421760_113114</name>
</gene>
<keyword evidence="7" id="KW-1185">Reference proteome</keyword>
<comment type="subcellular location">
    <subcellularLocation>
        <location evidence="1">Membrane</location>
        <topology evidence="1">Single-pass membrane protein</topology>
    </subcellularLocation>
</comment>
<dbReference type="PANTHER" id="PTHR36985">
    <property type="entry name" value="TRANSLOCATION AND ASSEMBLY MODULE SUBUNIT TAMB"/>
    <property type="match status" value="1"/>
</dbReference>
<evidence type="ECO:0000313" key="7">
    <source>
        <dbReference type="Proteomes" id="UP000185999"/>
    </source>
</evidence>
<evidence type="ECO:0000256" key="4">
    <source>
        <dbReference type="ARBA" id="ARBA00023136"/>
    </source>
</evidence>
<dbReference type="InterPro" id="IPR007452">
    <property type="entry name" value="TamB_C"/>
</dbReference>
<organism evidence="6 7">
    <name type="scientific">Neptunomonas antarctica</name>
    <dbReference type="NCBI Taxonomy" id="619304"/>
    <lineage>
        <taxon>Bacteria</taxon>
        <taxon>Pseudomonadati</taxon>
        <taxon>Pseudomonadota</taxon>
        <taxon>Gammaproteobacteria</taxon>
        <taxon>Oceanospirillales</taxon>
        <taxon>Oceanospirillaceae</taxon>
        <taxon>Neptunomonas</taxon>
    </lineage>
</organism>
<evidence type="ECO:0000256" key="2">
    <source>
        <dbReference type="ARBA" id="ARBA00022692"/>
    </source>
</evidence>